<name>A0AAD1DU94_CHRID</name>
<feature type="domain" description="VOC" evidence="1">
    <location>
        <begin position="5"/>
        <end position="125"/>
    </location>
</feature>
<evidence type="ECO:0000313" key="3">
    <source>
        <dbReference type="Proteomes" id="UP000269015"/>
    </source>
</evidence>
<accession>A0AAD1DU94</accession>
<dbReference type="GeneID" id="56898033"/>
<dbReference type="Pfam" id="PF00903">
    <property type="entry name" value="Glyoxalase"/>
    <property type="match status" value="1"/>
</dbReference>
<evidence type="ECO:0000259" key="1">
    <source>
        <dbReference type="PROSITE" id="PS51819"/>
    </source>
</evidence>
<protein>
    <submittedName>
        <fullName evidence="2">VOC family protein</fullName>
    </submittedName>
</protein>
<organism evidence="2 3">
    <name type="scientific">Chryseobacterium indologenes</name>
    <name type="common">Flavobacterium indologenes</name>
    <dbReference type="NCBI Taxonomy" id="253"/>
    <lineage>
        <taxon>Bacteria</taxon>
        <taxon>Pseudomonadati</taxon>
        <taxon>Bacteroidota</taxon>
        <taxon>Flavobacteriia</taxon>
        <taxon>Flavobacteriales</taxon>
        <taxon>Weeksellaceae</taxon>
        <taxon>Chryseobacterium group</taxon>
        <taxon>Chryseobacterium</taxon>
    </lineage>
</organism>
<gene>
    <name evidence="2" type="ORF">EG352_04645</name>
</gene>
<dbReference type="RefSeq" id="WP_027372579.1">
    <property type="nucleotide sequence ID" value="NZ_CP022058.2"/>
</dbReference>
<dbReference type="CDD" id="cd07253">
    <property type="entry name" value="GLOD5"/>
    <property type="match status" value="1"/>
</dbReference>
<dbReference type="KEGG" id="cio:CEQ15_07990"/>
<dbReference type="InterPro" id="IPR029068">
    <property type="entry name" value="Glyas_Bleomycin-R_OHBP_Dase"/>
</dbReference>
<sequence length="131" mass="14645">MKIKNLDHLVLTVASIDKTVEFYTQILGFEVITFGDNRKALSFGNQKINLHQKGNEFEPKAEFPTCGSADLCFIAQTDIHEVTAELRNKSILIIEGPVARTGALGKIMSVYFRDPDQNLIEVSNYIDVPSQ</sequence>
<evidence type="ECO:0000313" key="2">
    <source>
        <dbReference type="EMBL" id="AZB17111.1"/>
    </source>
</evidence>
<dbReference type="EMBL" id="CP033930">
    <property type="protein sequence ID" value="AZB17111.1"/>
    <property type="molecule type" value="Genomic_DNA"/>
</dbReference>
<dbReference type="PROSITE" id="PS51819">
    <property type="entry name" value="VOC"/>
    <property type="match status" value="1"/>
</dbReference>
<dbReference type="PANTHER" id="PTHR21366:SF14">
    <property type="entry name" value="GLYOXALASE DOMAIN-CONTAINING PROTEIN 5"/>
    <property type="match status" value="1"/>
</dbReference>
<dbReference type="Gene3D" id="3.10.180.10">
    <property type="entry name" value="2,3-Dihydroxybiphenyl 1,2-Dioxygenase, domain 1"/>
    <property type="match status" value="1"/>
</dbReference>
<reference evidence="2 3" key="1">
    <citation type="submission" date="2018-11" db="EMBL/GenBank/DDBJ databases">
        <title>Proposal to divide the Flavobacteriaceae and reorganize its genera based on Amino Acid Identity values calculated from whole genome sequences.</title>
        <authorList>
            <person name="Nicholson A.C."/>
            <person name="Gulvik C.A."/>
            <person name="Whitney A.M."/>
            <person name="Humrighouse B.W."/>
            <person name="Bell M."/>
            <person name="Holmes B."/>
            <person name="Steigerwalt A.G."/>
            <person name="Villarma A."/>
            <person name="Sheth M."/>
            <person name="Batra D."/>
            <person name="Pryor J."/>
            <person name="Bernardet J.-F."/>
            <person name="Hugo C."/>
            <person name="Kampfer P."/>
            <person name="Newman J."/>
            <person name="McQuiston J.R."/>
        </authorList>
    </citation>
    <scope>NUCLEOTIDE SEQUENCE [LARGE SCALE GENOMIC DNA]</scope>
    <source>
        <strain evidence="2 3">H5559</strain>
    </source>
</reference>
<dbReference type="PANTHER" id="PTHR21366">
    <property type="entry name" value="GLYOXALASE FAMILY PROTEIN"/>
    <property type="match status" value="1"/>
</dbReference>
<dbReference type="Proteomes" id="UP000269015">
    <property type="component" value="Chromosome"/>
</dbReference>
<dbReference type="InterPro" id="IPR037523">
    <property type="entry name" value="VOC_core"/>
</dbReference>
<dbReference type="InterPro" id="IPR004360">
    <property type="entry name" value="Glyas_Fos-R_dOase_dom"/>
</dbReference>
<proteinExistence type="predicted"/>
<dbReference type="InterPro" id="IPR050383">
    <property type="entry name" value="GlyoxalaseI/FosfomycinResist"/>
</dbReference>
<dbReference type="AlphaFoldDB" id="A0AAD1DU94"/>
<dbReference type="SUPFAM" id="SSF54593">
    <property type="entry name" value="Glyoxalase/Bleomycin resistance protein/Dihydroxybiphenyl dioxygenase"/>
    <property type="match status" value="1"/>
</dbReference>